<keyword evidence="2" id="KW-0614">Plasmid</keyword>
<keyword evidence="1" id="KW-0472">Membrane</keyword>
<proteinExistence type="predicted"/>
<organism evidence="2">
    <name type="scientific">Klebsiella pneumoniae</name>
    <dbReference type="NCBI Taxonomy" id="573"/>
    <lineage>
        <taxon>Bacteria</taxon>
        <taxon>Pseudomonadati</taxon>
        <taxon>Pseudomonadota</taxon>
        <taxon>Gammaproteobacteria</taxon>
        <taxon>Enterobacterales</taxon>
        <taxon>Enterobacteriaceae</taxon>
        <taxon>Klebsiella/Raoultella group</taxon>
        <taxon>Klebsiella</taxon>
        <taxon>Klebsiella pneumoniae complex</taxon>
    </lineage>
</organism>
<protein>
    <submittedName>
        <fullName evidence="2">Uncharacterized protein</fullName>
    </submittedName>
</protein>
<reference evidence="2" key="1">
    <citation type="submission" date="2017-12" db="EMBL/GenBank/DDBJ databases">
        <title>Insights into the successfully spreading KPC-encoding IncII plasmids.</title>
        <authorList>
            <person name="Brandt C."/>
            <person name="Pletz M.W."/>
            <person name="Makarewicz O."/>
        </authorList>
    </citation>
    <scope>NUCLEOTIDE SEQUENCE</scope>
    <source>
        <strain evidence="2">St015256/1</strain>
        <plasmid evidence="2">pUJ-83KPC</plasmid>
    </source>
</reference>
<accession>A0A2P1BNV3</accession>
<sequence>MGKLIFLQCGIASGSLAAMFWLLLWPIAMFSYKLFFVELPNAAQMGIAASVLVAFVAGLFMMLYIVNFRALYLSIPDTYRKQSALCQFIVGKAKFYCRVYLLTYVF</sequence>
<geneLocation type="plasmid" evidence="2">
    <name>pUJ-83KPC</name>
</geneLocation>
<evidence type="ECO:0000256" key="1">
    <source>
        <dbReference type="SAM" id="Phobius"/>
    </source>
</evidence>
<dbReference type="EMBL" id="MG700549">
    <property type="protein sequence ID" value="AVI43440.1"/>
    <property type="molecule type" value="Genomic_DNA"/>
</dbReference>
<feature type="transmembrane region" description="Helical" evidence="1">
    <location>
        <begin position="41"/>
        <end position="66"/>
    </location>
</feature>
<keyword evidence="1" id="KW-1133">Transmembrane helix</keyword>
<evidence type="ECO:0000313" key="2">
    <source>
        <dbReference type="EMBL" id="AVI43440.1"/>
    </source>
</evidence>
<keyword evidence="1" id="KW-0812">Transmembrane</keyword>
<dbReference type="AlphaFoldDB" id="A0A2P1BNV3"/>
<name>A0A2P1BNV3_KLEPN</name>